<organism evidence="2 3">
    <name type="scientific">Microbacterium terrae</name>
    <dbReference type="NCBI Taxonomy" id="69369"/>
    <lineage>
        <taxon>Bacteria</taxon>
        <taxon>Bacillati</taxon>
        <taxon>Actinomycetota</taxon>
        <taxon>Actinomycetes</taxon>
        <taxon>Micrococcales</taxon>
        <taxon>Microbacteriaceae</taxon>
        <taxon>Microbacterium</taxon>
    </lineage>
</organism>
<dbReference type="AlphaFoldDB" id="A0A0M2HJK4"/>
<evidence type="ECO:0000313" key="2">
    <source>
        <dbReference type="EMBL" id="KJL44514.1"/>
    </source>
</evidence>
<evidence type="ECO:0000256" key="1">
    <source>
        <dbReference type="SAM" id="Phobius"/>
    </source>
</evidence>
<keyword evidence="3" id="KW-1185">Reference proteome</keyword>
<dbReference type="Pfam" id="PF06897">
    <property type="entry name" value="DUF1269"/>
    <property type="match status" value="1"/>
</dbReference>
<dbReference type="PATRIC" id="fig|92835.4.peg.522"/>
<dbReference type="InterPro" id="IPR009200">
    <property type="entry name" value="DUF1269_membrane"/>
</dbReference>
<keyword evidence="1" id="KW-0812">Transmembrane</keyword>
<comment type="caution">
    <text evidence="2">The sequence shown here is derived from an EMBL/GenBank/DDBJ whole genome shotgun (WGS) entry which is preliminary data.</text>
</comment>
<keyword evidence="1" id="KW-1133">Transmembrane helix</keyword>
<accession>A0A0M2HJK4</accession>
<dbReference type="Proteomes" id="UP000033956">
    <property type="component" value="Unassembled WGS sequence"/>
</dbReference>
<keyword evidence="1" id="KW-0472">Membrane</keyword>
<dbReference type="EMBL" id="JYIZ01000031">
    <property type="protein sequence ID" value="KJL44514.1"/>
    <property type="molecule type" value="Genomic_DNA"/>
</dbReference>
<gene>
    <name evidence="2" type="ORF">RS81_00508</name>
</gene>
<feature type="transmembrane region" description="Helical" evidence="1">
    <location>
        <begin position="63"/>
        <end position="88"/>
    </location>
</feature>
<reference evidence="2 3" key="1">
    <citation type="submission" date="2015-02" db="EMBL/GenBank/DDBJ databases">
        <title>Draft genome sequences of ten Microbacterium spp. with emphasis on heavy metal contaminated environments.</title>
        <authorList>
            <person name="Corretto E."/>
        </authorList>
    </citation>
    <scope>NUCLEOTIDE SEQUENCE [LARGE SCALE GENOMIC DNA]</scope>
    <source>
        <strain evidence="2 3">DSM 12510</strain>
    </source>
</reference>
<protein>
    <recommendedName>
        <fullName evidence="4">DUF1269 domain-containing protein</fullName>
    </recommendedName>
</protein>
<evidence type="ECO:0008006" key="4">
    <source>
        <dbReference type="Google" id="ProtNLM"/>
    </source>
</evidence>
<name>A0A0M2HJK4_9MICO</name>
<sequence length="168" mass="17239">MTTPTTRKILAASFGTSDGAHRAASAVVAAHGRSIVNTAVIHVRQDGTPHYVETKDWGPGRGALLGAVIGLIGGPVGMLAGGGVGALASKLRDMGFKNDQLQDLGDSLAANESVVIFEMAAEATVAAAEMLRALDARAFVIEAVDANVATLFDGLPEPFSPVTSPLFR</sequence>
<evidence type="ECO:0000313" key="3">
    <source>
        <dbReference type="Proteomes" id="UP000033956"/>
    </source>
</evidence>
<dbReference type="RefSeq" id="WP_052682345.1">
    <property type="nucleotide sequence ID" value="NZ_BAAAUP010000002.1"/>
</dbReference>
<proteinExistence type="predicted"/>